<evidence type="ECO:0000313" key="3">
    <source>
        <dbReference type="EMBL" id="PHM23342.1"/>
    </source>
</evidence>
<evidence type="ECO:0000313" key="4">
    <source>
        <dbReference type="Proteomes" id="UP000225605"/>
    </source>
</evidence>
<evidence type="ECO:0000256" key="1">
    <source>
        <dbReference type="SAM" id="SignalP"/>
    </source>
</evidence>
<proteinExistence type="predicted"/>
<dbReference type="AlphaFoldDB" id="A0A2D0INH6"/>
<comment type="caution">
    <text evidence="3">The sequence shown here is derived from an EMBL/GenBank/DDBJ whole genome shotgun (WGS) entry which is preliminary data.</text>
</comment>
<dbReference type="EMBL" id="NIBT01000015">
    <property type="protein sequence ID" value="PHM23342.1"/>
    <property type="molecule type" value="Genomic_DNA"/>
</dbReference>
<evidence type="ECO:0000259" key="2">
    <source>
        <dbReference type="Pfam" id="PF22829"/>
    </source>
</evidence>
<dbReference type="Gene3D" id="2.40.160.90">
    <property type="match status" value="1"/>
</dbReference>
<dbReference type="InterPro" id="IPR011250">
    <property type="entry name" value="OMP/PagP_B-barrel"/>
</dbReference>
<name>A0A2D0INH6_9GAMM</name>
<feature type="chain" id="PRO_5012474588" description="HphA C-terminal domain-containing protein" evidence="1">
    <location>
        <begin position="23"/>
        <end position="190"/>
    </location>
</feature>
<dbReference type="SUPFAM" id="SSF56925">
    <property type="entry name" value="OMPA-like"/>
    <property type="match status" value="1"/>
</dbReference>
<dbReference type="Proteomes" id="UP000225605">
    <property type="component" value="Unassembled WGS sequence"/>
</dbReference>
<dbReference type="Pfam" id="PF22829">
    <property type="entry name" value="HphA_C"/>
    <property type="match status" value="1"/>
</dbReference>
<gene>
    <name evidence="3" type="ORF">Xehl_02871</name>
</gene>
<reference evidence="3 4" key="1">
    <citation type="journal article" date="2017" name="Nat. Microbiol.">
        <title>Natural product diversity associated with the nematode symbionts Photorhabdus and Xenorhabdus.</title>
        <authorList>
            <person name="Tobias N.J."/>
            <person name="Wolff H."/>
            <person name="Djahanschiri B."/>
            <person name="Grundmann F."/>
            <person name="Kronenwerth M."/>
            <person name="Shi Y.M."/>
            <person name="Simonyi S."/>
            <person name="Grun P."/>
            <person name="Shapiro-Ilan D."/>
            <person name="Pidot S.J."/>
            <person name="Stinear T.P."/>
            <person name="Ebersberger I."/>
            <person name="Bode H.B."/>
        </authorList>
    </citation>
    <scope>NUCLEOTIDE SEQUENCE [LARGE SCALE GENOMIC DNA]</scope>
    <source>
        <strain evidence="3 4">DSM 16337</strain>
    </source>
</reference>
<feature type="domain" description="HphA C-terminal" evidence="2">
    <location>
        <begin position="74"/>
        <end position="138"/>
    </location>
</feature>
<protein>
    <recommendedName>
        <fullName evidence="2">HphA C-terminal domain-containing protein</fullName>
    </recommendedName>
</protein>
<feature type="signal peptide" evidence="1">
    <location>
        <begin position="1"/>
        <end position="22"/>
    </location>
</feature>
<dbReference type="RefSeq" id="WP_099132920.1">
    <property type="nucleotide sequence ID" value="NZ_CAWNOJ010000026.1"/>
</dbReference>
<accession>A0A2D0INH6</accession>
<keyword evidence="1" id="KW-0732">Signal</keyword>
<sequence length="190" mass="20938">MKKLNILIAMLGIIGFITQAQAKIVDGISQQETNPHFLFEKEKGEIYFGEWAQKTPDTSEITHTVFNTDKEVTTKLPDNGTAVYTVKGTPDFTGRHFLYGKLTANFDSKKLVGSMSNSSLTIGIDANIKDNGEFLGKATGSGTIDRVYHEKMDGVSLGKFVELPHITPFLSGWAIFDKEGQGIIFRGTKQ</sequence>
<organism evidence="3 4">
    <name type="scientific">Xenorhabdus ehlersii</name>
    <dbReference type="NCBI Taxonomy" id="290111"/>
    <lineage>
        <taxon>Bacteria</taxon>
        <taxon>Pseudomonadati</taxon>
        <taxon>Pseudomonadota</taxon>
        <taxon>Gammaproteobacteria</taxon>
        <taxon>Enterobacterales</taxon>
        <taxon>Morganellaceae</taxon>
        <taxon>Xenorhabdus</taxon>
    </lineage>
</organism>
<dbReference type="InterPro" id="IPR054536">
    <property type="entry name" value="HphA_C"/>
</dbReference>